<evidence type="ECO:0000256" key="5">
    <source>
        <dbReference type="ARBA" id="ARBA00037900"/>
    </source>
</evidence>
<gene>
    <name evidence="10" type="primary">pncA</name>
    <name evidence="10" type="ORF">MUN79_15280</name>
</gene>
<protein>
    <recommendedName>
        <fullName evidence="8">Nicotinamidase</fullName>
        <ecNumber evidence="6">3.5.1.19</ecNumber>
    </recommendedName>
    <alternativeName>
        <fullName evidence="7">Nicotinamide deamidase</fullName>
    </alternativeName>
</protein>
<dbReference type="CDD" id="cd01011">
    <property type="entry name" value="nicotinamidase"/>
    <property type="match status" value="1"/>
</dbReference>
<reference evidence="10" key="1">
    <citation type="submission" date="2022-04" db="EMBL/GenBank/DDBJ databases">
        <title>Hymenobacter sp. isolated from the air.</title>
        <authorList>
            <person name="Won M."/>
            <person name="Lee C.-M."/>
            <person name="Woen H.-Y."/>
            <person name="Kwon S.-W."/>
        </authorList>
    </citation>
    <scope>NUCLEOTIDE SEQUENCE</scope>
    <source>
        <strain evidence="10">5116S-3</strain>
    </source>
</reference>
<dbReference type="InterPro" id="IPR036380">
    <property type="entry name" value="Isochorismatase-like_sf"/>
</dbReference>
<feature type="domain" description="Isochorismatase-like" evidence="9">
    <location>
        <begin position="3"/>
        <end position="200"/>
    </location>
</feature>
<evidence type="ECO:0000313" key="10">
    <source>
        <dbReference type="EMBL" id="UOQ70128.1"/>
    </source>
</evidence>
<dbReference type="AlphaFoldDB" id="A0A8T9Q2Q1"/>
<dbReference type="Pfam" id="PF00857">
    <property type="entry name" value="Isochorismatase"/>
    <property type="match status" value="1"/>
</dbReference>
<organism evidence="10 11">
    <name type="scientific">Hymenobacter cellulosilyticus</name>
    <dbReference type="NCBI Taxonomy" id="2932248"/>
    <lineage>
        <taxon>Bacteria</taxon>
        <taxon>Pseudomonadati</taxon>
        <taxon>Bacteroidota</taxon>
        <taxon>Cytophagia</taxon>
        <taxon>Cytophagales</taxon>
        <taxon>Hymenobacteraceae</taxon>
        <taxon>Hymenobacter</taxon>
    </lineage>
</organism>
<dbReference type="InterPro" id="IPR052347">
    <property type="entry name" value="Isochorismatase_Nicotinamidase"/>
</dbReference>
<dbReference type="PANTHER" id="PTHR11080:SF2">
    <property type="entry name" value="LD05707P"/>
    <property type="match status" value="1"/>
</dbReference>
<keyword evidence="4 10" id="KW-0378">Hydrolase</keyword>
<dbReference type="EC" id="3.5.1.19" evidence="6"/>
<evidence type="ECO:0000256" key="6">
    <source>
        <dbReference type="ARBA" id="ARBA00039017"/>
    </source>
</evidence>
<evidence type="ECO:0000256" key="3">
    <source>
        <dbReference type="ARBA" id="ARBA00022723"/>
    </source>
</evidence>
<evidence type="ECO:0000259" key="9">
    <source>
        <dbReference type="Pfam" id="PF00857"/>
    </source>
</evidence>
<proteinExistence type="inferred from homology"/>
<dbReference type="EMBL" id="CP095046">
    <property type="protein sequence ID" value="UOQ70128.1"/>
    <property type="molecule type" value="Genomic_DNA"/>
</dbReference>
<dbReference type="InterPro" id="IPR000868">
    <property type="entry name" value="Isochorismatase-like_dom"/>
</dbReference>
<name>A0A8T9Q2Q1_9BACT</name>
<keyword evidence="11" id="KW-1185">Reference proteome</keyword>
<dbReference type="PANTHER" id="PTHR11080">
    <property type="entry name" value="PYRAZINAMIDASE/NICOTINAMIDASE"/>
    <property type="match status" value="1"/>
</dbReference>
<evidence type="ECO:0000256" key="1">
    <source>
        <dbReference type="ARBA" id="ARBA00006336"/>
    </source>
</evidence>
<dbReference type="NCBIfam" id="NF008623">
    <property type="entry name" value="PRK11609.1"/>
    <property type="match status" value="1"/>
</dbReference>
<evidence type="ECO:0000256" key="7">
    <source>
        <dbReference type="ARBA" id="ARBA00043224"/>
    </source>
</evidence>
<evidence type="ECO:0000256" key="8">
    <source>
        <dbReference type="ARBA" id="ARBA00072277"/>
    </source>
</evidence>
<evidence type="ECO:0000256" key="2">
    <source>
        <dbReference type="ARBA" id="ARBA00022642"/>
    </source>
</evidence>
<comment type="pathway">
    <text evidence="5">Cofactor biosynthesis; nicotinate biosynthesis; nicotinate from nicotinamide: step 1/1.</text>
</comment>
<dbReference type="RefSeq" id="WP_244673552.1">
    <property type="nucleotide sequence ID" value="NZ_CP095046.1"/>
</dbReference>
<evidence type="ECO:0000256" key="4">
    <source>
        <dbReference type="ARBA" id="ARBA00022801"/>
    </source>
</evidence>
<dbReference type="Gene3D" id="3.40.50.850">
    <property type="entry name" value="Isochorismatase-like"/>
    <property type="match status" value="1"/>
</dbReference>
<sequence length="205" mass="22086">MKALLLIDIQPDFLPGGSLAVPEGDAVIPLANALQPHFELVVATQDWHPASHKSFAANHAGRQPFEQIDLHGLPQVLWPVHCVQGTAGAALAPAVDTNQVEAIFRKGTDPEIDSYSGFFDNGHRKATGLADYLRGKGIRQVYVAGLAADYCVYFTAKDALQEGFETFLIEDATRPISAEGFARAKAELLQLGGHIIQSQDVLGSR</sequence>
<dbReference type="GO" id="GO:0046872">
    <property type="term" value="F:metal ion binding"/>
    <property type="evidence" value="ECO:0007669"/>
    <property type="project" value="UniProtKB-KW"/>
</dbReference>
<keyword evidence="2" id="KW-0662">Pyridine nucleotide biosynthesis</keyword>
<dbReference type="SUPFAM" id="SSF52499">
    <property type="entry name" value="Isochorismatase-like hydrolases"/>
    <property type="match status" value="1"/>
</dbReference>
<evidence type="ECO:0000313" key="11">
    <source>
        <dbReference type="Proteomes" id="UP000831796"/>
    </source>
</evidence>
<keyword evidence="3" id="KW-0479">Metal-binding</keyword>
<comment type="similarity">
    <text evidence="1">Belongs to the isochorismatase family.</text>
</comment>
<dbReference type="Proteomes" id="UP000831796">
    <property type="component" value="Chromosome"/>
</dbReference>
<dbReference type="FunFam" id="3.40.50.850:FF:000006">
    <property type="entry name" value="Bifunctional pyrazinamidase/nicotinamidase"/>
    <property type="match status" value="1"/>
</dbReference>
<dbReference type="GO" id="GO:0019363">
    <property type="term" value="P:pyridine nucleotide biosynthetic process"/>
    <property type="evidence" value="ECO:0007669"/>
    <property type="project" value="UniProtKB-KW"/>
</dbReference>
<dbReference type="KEGG" id="hcu:MUN79_15280"/>
<dbReference type="GO" id="GO:0008936">
    <property type="term" value="F:nicotinamidase activity"/>
    <property type="evidence" value="ECO:0007669"/>
    <property type="project" value="UniProtKB-EC"/>
</dbReference>
<accession>A0A8T9Q2Q1</accession>